<gene>
    <name evidence="2" type="ORF">ECE50_000640</name>
</gene>
<dbReference type="InterPro" id="IPR046020">
    <property type="entry name" value="DUF5977"/>
</dbReference>
<name>A0A9Q5CUY3_9BACT</name>
<evidence type="ECO:0000259" key="1">
    <source>
        <dbReference type="Pfam" id="PF19404"/>
    </source>
</evidence>
<comment type="caution">
    <text evidence="2">The sequence shown here is derived from an EMBL/GenBank/DDBJ whole genome shotgun (WGS) entry which is preliminary data.</text>
</comment>
<organism evidence="2 3">
    <name type="scientific">Chitinophaga solisilvae</name>
    <dbReference type="NCBI Taxonomy" id="1233460"/>
    <lineage>
        <taxon>Bacteria</taxon>
        <taxon>Pseudomonadati</taxon>
        <taxon>Bacteroidota</taxon>
        <taxon>Chitinophagia</taxon>
        <taxon>Chitinophagales</taxon>
        <taxon>Chitinophagaceae</taxon>
        <taxon>Chitinophaga</taxon>
    </lineage>
</organism>
<accession>A0A9Q5CUY3</accession>
<keyword evidence="3" id="KW-1185">Reference proteome</keyword>
<feature type="domain" description="DUF5977" evidence="1">
    <location>
        <begin position="1050"/>
        <end position="1113"/>
    </location>
</feature>
<evidence type="ECO:0000313" key="3">
    <source>
        <dbReference type="Proteomes" id="UP000281028"/>
    </source>
</evidence>
<feature type="domain" description="DUF5977" evidence="1">
    <location>
        <begin position="1182"/>
        <end position="1244"/>
    </location>
</feature>
<reference evidence="2" key="1">
    <citation type="submission" date="2020-05" db="EMBL/GenBank/DDBJ databases">
        <title>Chitinophaga laudate sp. nov., isolated from a tropical peat swamp.</title>
        <authorList>
            <person name="Goh C.B.S."/>
            <person name="Lee M.S."/>
            <person name="Parimannan S."/>
            <person name="Pasbakhsh P."/>
            <person name="Yule C.M."/>
            <person name="Rajandas H."/>
            <person name="Loke S."/>
            <person name="Croft L."/>
            <person name="Tan J.B.L."/>
        </authorList>
    </citation>
    <scope>NUCLEOTIDE SEQUENCE</scope>
    <source>
        <strain evidence="2">Mgbs1</strain>
    </source>
</reference>
<dbReference type="NCBIfam" id="TIGR01643">
    <property type="entry name" value="YD_repeat_2x"/>
    <property type="match status" value="1"/>
</dbReference>
<proteinExistence type="predicted"/>
<evidence type="ECO:0000313" key="2">
    <source>
        <dbReference type="EMBL" id="NSL85318.1"/>
    </source>
</evidence>
<sequence>MRSVIPPAPVSSEFEKYISQKVSLANGLPEINIDLYKIEVEGVTIPIRLSYHPSGIKYFQHSGEVGVGWVLNPGYRISRTIYGLPDERYRMPSMNEINTNAFGIKTKLERDRYLSNFCVSTQGERFLDGPHDFNDGQYDIFSYNLDNENGNFLITDRDQKQVSFLTTSNKKKIAYTTHSRLGINTFDLTDLRGVRYIFGRDELNNDTICELTNGNREKNTTAWPVSKIITPLNQELLFRYNKYELNKNSIPAHSLEARYGGDYYGGHLEGQTYLADILSEGYGTSIQSYYEVYYSSEIVTPKEKIVFDREQYTGVIKMLTVRDLDNNIVRRVKFYYNTYSNNQPFTFLDSIRIYDRNDVNYQLYRFDYKDKNTACTNYDPWGYCINTEGQNTLQFLKLVWSGNVGNTDNFSSSLPSRFTNLEYGVHKEYATPDIFTLSKITYPTGGYTTYMYENNRYNCKPEWSAEHGPGLRVKVISSYNNWGGLELQKKYEYGEGGLGFGIRGCMPDWGNDILDRIELWEPPQSTKLIAARKVLYSSLPNPEVSDSYTAGNWGWYDEVAETDLSGGIVKRKTVSKYTKDYLDLSSFPTNGSVQYRSPLLRTYDYANATLLTDKIYYDMPYNQPERIVRKEHYEYAYTLPKDMYTGLKVVPFVKRARGQVFSPLIYDYYNGTNIESVFNYHYYYIYAGYKQISKQTETTYAPDGTSLTTTRETGYNDLGLNAWEKYYTSKGELTETVNSYVYDYRLATGTDPLSAGVKKMAAMNILSAPVEKSVYRLQGTNRELASSLLTYYMADKPLTAKASQIEASVLPTDFKRVTMNAGVLTADSRYQPAVLFDSYDAKGNLLQQRMQNNTPVSYIWDYSNSLPVAEVKNAERKDIAYTSFEADGKGNWQLAATQRITNDAVTGSKSYALQNGAVTASGLTATQQYIVSYWAKTGAAVTVSGTTKSMSGATENGWTYKEHEVTGVSVIQVSGTGNIDELRLYPADAQVNTYTHQPLVGATSHTNENNKITYYSYDAFGRLVAVRDARRNIRQQMGYVYQQNELSTPYKNVLKQKTVNRNNCAPGTTGSQVTYVVPAGKYGSMLSQADADAKAQADVDANTQTYANENGTCPAGYWNATLSLPYKKTTCPAGAEPEIIIYSVSAGKYQSFISQADADAKAKQEADTKGPIRANEAGACFYTNYPMGQVFTKACPAGQTGSNVSYSVPAGKYKSRVSQADANAMAQAEIDSKGQAFANENGVCGTPNFYVTVRRGPVPPFEVRIMKVSNNDIVDRKEFQGDEPGRPAYATMLPAGENLYFRVTCSGSMIVAINGQQQTINGGADFNISGSPCVVEMMKID</sequence>
<dbReference type="EMBL" id="RIAR02000001">
    <property type="protein sequence ID" value="NSL85318.1"/>
    <property type="molecule type" value="Genomic_DNA"/>
</dbReference>
<dbReference type="Pfam" id="PF19404">
    <property type="entry name" value="DUF5977"/>
    <property type="match status" value="3"/>
</dbReference>
<protein>
    <submittedName>
        <fullName evidence="2">RHS repeat protein</fullName>
    </submittedName>
</protein>
<dbReference type="InterPro" id="IPR006530">
    <property type="entry name" value="YD"/>
</dbReference>
<dbReference type="Proteomes" id="UP000281028">
    <property type="component" value="Unassembled WGS sequence"/>
</dbReference>
<feature type="domain" description="DUF5977" evidence="1">
    <location>
        <begin position="1117"/>
        <end position="1180"/>
    </location>
</feature>